<evidence type="ECO:0000256" key="8">
    <source>
        <dbReference type="HAMAP-Rule" id="MF_00917"/>
    </source>
</evidence>
<keyword evidence="11" id="KW-1185">Reference proteome</keyword>
<reference evidence="10 11" key="1">
    <citation type="submission" date="2017-03" db="EMBL/GenBank/DDBJ databases">
        <authorList>
            <person name="Afonso C.L."/>
            <person name="Miller P.J."/>
            <person name="Scott M.A."/>
            <person name="Spackman E."/>
            <person name="Goraichik I."/>
            <person name="Dimitrov K.M."/>
            <person name="Suarez D.L."/>
            <person name="Swayne D.E."/>
        </authorList>
    </citation>
    <scope>NUCLEOTIDE SEQUENCE [LARGE SCALE GENOMIC DNA]</scope>
    <source>
        <strain evidence="10">Genome sequencing of Nitrospira japonica strain NJ11</strain>
    </source>
</reference>
<dbReference type="PANTHER" id="PTHR42836:SF1">
    <property type="entry name" value="7-CARBOXY-7-DEAZAGUANINE SYNTHASE"/>
    <property type="match status" value="1"/>
</dbReference>
<keyword evidence="1 8" id="KW-0004">4Fe-4S</keyword>
<dbReference type="InterPro" id="IPR027621">
    <property type="entry name" value="rSAM_QueE_gams"/>
</dbReference>
<comment type="pathway">
    <text evidence="8">Purine metabolism; 7-cyano-7-deazaguanine biosynthesis.</text>
</comment>
<dbReference type="Pfam" id="PF04055">
    <property type="entry name" value="Radical_SAM"/>
    <property type="match status" value="1"/>
</dbReference>
<evidence type="ECO:0000313" key="11">
    <source>
        <dbReference type="Proteomes" id="UP000192042"/>
    </source>
</evidence>
<dbReference type="GO" id="GO:0000287">
    <property type="term" value="F:magnesium ion binding"/>
    <property type="evidence" value="ECO:0007669"/>
    <property type="project" value="UniProtKB-UniRule"/>
</dbReference>
<accession>A0A1W1I3M7</accession>
<comment type="similarity">
    <text evidence="8">Belongs to the radical SAM superfamily. 7-carboxy-7-deazaguanine synthase family.</text>
</comment>
<feature type="binding site" evidence="8">
    <location>
        <position position="29"/>
    </location>
    <ligand>
        <name>[4Fe-4S] cluster</name>
        <dbReference type="ChEBI" id="CHEBI:49883"/>
        <note>4Fe-4S-S-AdoMet</note>
    </ligand>
</feature>
<dbReference type="STRING" id="1325564.NSJP_1317"/>
<dbReference type="PANTHER" id="PTHR42836">
    <property type="entry name" value="7-CARBOXY-7-DEAZAGUANINE SYNTHASE"/>
    <property type="match status" value="1"/>
</dbReference>
<feature type="binding site" evidence="8">
    <location>
        <position position="68"/>
    </location>
    <ligand>
        <name>substrate</name>
    </ligand>
</feature>
<feature type="binding site" evidence="8">
    <location>
        <position position="38"/>
    </location>
    <ligand>
        <name>Mg(2+)</name>
        <dbReference type="ChEBI" id="CHEBI:18420"/>
    </ligand>
</feature>
<comment type="cofactor">
    <cofactor evidence="8">
        <name>Mg(2+)</name>
        <dbReference type="ChEBI" id="CHEBI:18420"/>
    </cofactor>
</comment>
<evidence type="ECO:0000259" key="9">
    <source>
        <dbReference type="PROSITE" id="PS51918"/>
    </source>
</evidence>
<keyword evidence="7 8" id="KW-0456">Lyase</keyword>
<keyword evidence="4 8" id="KW-0460">Magnesium</keyword>
<gene>
    <name evidence="8 10" type="primary">queE</name>
    <name evidence="10" type="ORF">NSJP_1317</name>
</gene>
<comment type="function">
    <text evidence="8">Catalyzes the complex heterocyclic radical-mediated conversion of 6-carboxy-5,6,7,8-tetrahydropterin (CPH4) to 7-carboxy-7-deazaguanine (CDG), a step common to the biosynthetic pathways of all 7-deazapurine-containing compounds.</text>
</comment>
<dbReference type="AlphaFoldDB" id="A0A1W1I3M7"/>
<feature type="domain" description="Radical SAM core" evidence="9">
    <location>
        <begin position="16"/>
        <end position="206"/>
    </location>
</feature>
<dbReference type="SFLD" id="SFLDS00029">
    <property type="entry name" value="Radical_SAM"/>
    <property type="match status" value="1"/>
</dbReference>
<dbReference type="GO" id="GO:0051539">
    <property type="term" value="F:4 iron, 4 sulfur cluster binding"/>
    <property type="evidence" value="ECO:0007669"/>
    <property type="project" value="UniProtKB-UniRule"/>
</dbReference>
<keyword evidence="5 8" id="KW-0408">Iron</keyword>
<dbReference type="PROSITE" id="PS51918">
    <property type="entry name" value="RADICAL_SAM"/>
    <property type="match status" value="1"/>
</dbReference>
<dbReference type="EMBL" id="LT828648">
    <property type="protein sequence ID" value="SLM47489.1"/>
    <property type="molecule type" value="Genomic_DNA"/>
</dbReference>
<dbReference type="GO" id="GO:1904047">
    <property type="term" value="F:S-adenosyl-L-methionine binding"/>
    <property type="evidence" value="ECO:0007669"/>
    <property type="project" value="UniProtKB-UniRule"/>
</dbReference>
<dbReference type="NCBIfam" id="TIGR04349">
    <property type="entry name" value="rSAM_QueE_gams"/>
    <property type="match status" value="1"/>
</dbReference>
<dbReference type="CDD" id="cd01335">
    <property type="entry name" value="Radical_SAM"/>
    <property type="match status" value="1"/>
</dbReference>
<dbReference type="UniPathway" id="UPA00391"/>
<comment type="subunit">
    <text evidence="8">Homodimer.</text>
</comment>
<keyword evidence="3 8" id="KW-0479">Metal-binding</keyword>
<dbReference type="PIRSF" id="PIRSF000370">
    <property type="entry name" value="QueE"/>
    <property type="match status" value="1"/>
</dbReference>
<dbReference type="InterPro" id="IPR013785">
    <property type="entry name" value="Aldolase_TIM"/>
</dbReference>
<evidence type="ECO:0000256" key="3">
    <source>
        <dbReference type="ARBA" id="ARBA00022723"/>
    </source>
</evidence>
<feature type="binding site" evidence="8">
    <location>
        <position position="33"/>
    </location>
    <ligand>
        <name>[4Fe-4S] cluster</name>
        <dbReference type="ChEBI" id="CHEBI:49883"/>
        <note>4Fe-4S-S-AdoMet</note>
    </ligand>
</feature>
<dbReference type="OrthoDB" id="9792276at2"/>
<feature type="binding site" evidence="8">
    <location>
        <begin position="35"/>
        <end position="37"/>
    </location>
    <ligand>
        <name>S-adenosyl-L-methionine</name>
        <dbReference type="ChEBI" id="CHEBI:59789"/>
    </ligand>
</feature>
<feature type="binding site" evidence="8">
    <location>
        <begin position="10"/>
        <end position="12"/>
    </location>
    <ligand>
        <name>substrate</name>
    </ligand>
</feature>
<keyword evidence="8" id="KW-0671">Queuosine biosynthesis</keyword>
<evidence type="ECO:0000256" key="7">
    <source>
        <dbReference type="ARBA" id="ARBA00023239"/>
    </source>
</evidence>
<evidence type="ECO:0000256" key="1">
    <source>
        <dbReference type="ARBA" id="ARBA00022485"/>
    </source>
</evidence>
<organism evidence="10 11">
    <name type="scientific">Nitrospira japonica</name>
    <dbReference type="NCBI Taxonomy" id="1325564"/>
    <lineage>
        <taxon>Bacteria</taxon>
        <taxon>Pseudomonadati</taxon>
        <taxon>Nitrospirota</taxon>
        <taxon>Nitrospiria</taxon>
        <taxon>Nitrospirales</taxon>
        <taxon>Nitrospiraceae</taxon>
        <taxon>Nitrospira</taxon>
    </lineage>
</organism>
<dbReference type="EC" id="4.3.99.3" evidence="8"/>
<comment type="cofactor">
    <cofactor evidence="8">
        <name>[4Fe-4S] cluster</name>
        <dbReference type="ChEBI" id="CHEBI:49883"/>
    </cofactor>
    <text evidence="8">Binds 1 [4Fe-4S] cluster. The cluster is coordinated with 3 cysteines and an exchangeable S-adenosyl-L-methionine.</text>
</comment>
<dbReference type="KEGG" id="nja:NSJP_1317"/>
<comment type="cofactor">
    <cofactor evidence="8">
        <name>S-adenosyl-L-methionine</name>
        <dbReference type="ChEBI" id="CHEBI:59789"/>
    </cofactor>
    <text evidence="8">Binds 1 S-adenosyl-L-methionine per subunit.</text>
</comment>
<feature type="binding site" evidence="8">
    <location>
        <position position="36"/>
    </location>
    <ligand>
        <name>[4Fe-4S] cluster</name>
        <dbReference type="ChEBI" id="CHEBI:49883"/>
        <note>4Fe-4S-S-AdoMet</note>
    </ligand>
</feature>
<comment type="caution">
    <text evidence="8">Lacks conserved residue(s) required for the propagation of feature annotation.</text>
</comment>
<feature type="binding site" evidence="8">
    <location>
        <position position="25"/>
    </location>
    <ligand>
        <name>substrate</name>
    </ligand>
</feature>
<dbReference type="SUPFAM" id="SSF102114">
    <property type="entry name" value="Radical SAM enzymes"/>
    <property type="match status" value="1"/>
</dbReference>
<dbReference type="GO" id="GO:0016840">
    <property type="term" value="F:carbon-nitrogen lyase activity"/>
    <property type="evidence" value="ECO:0007669"/>
    <property type="project" value="UniProtKB-UniRule"/>
</dbReference>
<dbReference type="GO" id="GO:0008616">
    <property type="term" value="P:tRNA queuosine(34) biosynthetic process"/>
    <property type="evidence" value="ECO:0007669"/>
    <property type="project" value="UniProtKB-UniRule"/>
</dbReference>
<evidence type="ECO:0000256" key="6">
    <source>
        <dbReference type="ARBA" id="ARBA00023014"/>
    </source>
</evidence>
<dbReference type="Proteomes" id="UP000192042">
    <property type="component" value="Chromosome I"/>
</dbReference>
<feature type="binding site" evidence="8">
    <location>
        <position position="70"/>
    </location>
    <ligand>
        <name>S-adenosyl-L-methionine</name>
        <dbReference type="ChEBI" id="CHEBI:59789"/>
    </ligand>
</feature>
<evidence type="ECO:0000313" key="10">
    <source>
        <dbReference type="EMBL" id="SLM47489.1"/>
    </source>
</evidence>
<dbReference type="InterPro" id="IPR058240">
    <property type="entry name" value="rSAM_sf"/>
</dbReference>
<dbReference type="InterPro" id="IPR007197">
    <property type="entry name" value="rSAM"/>
</dbReference>
<dbReference type="InterPro" id="IPR024924">
    <property type="entry name" value="7-CO-7-deazaguanine_synth-like"/>
</dbReference>
<evidence type="ECO:0000256" key="4">
    <source>
        <dbReference type="ARBA" id="ARBA00022842"/>
    </source>
</evidence>
<dbReference type="HAMAP" id="MF_00917">
    <property type="entry name" value="QueE"/>
    <property type="match status" value="1"/>
</dbReference>
<sequence>MRITEIFHSIQGESTYAGEPCVFVRLTGCPLRCTWCDTAYAFHEGQEMSLADVMTAVKSYGCRLVEVTGGEPLAQSQTIELIESLCETGYKVLVETSGAIDISPVDRRAQIILDVKCPGSGMTERMWWPNLAQLTAKDEVKFVVAGRSDYDWAVGIIERYGLTGLCPVLMSPVFETLEPRQLAEWILRDRLPIRFQLQLHKFIWAPDARGV</sequence>
<dbReference type="Gene3D" id="3.20.20.70">
    <property type="entry name" value="Aldolase class I"/>
    <property type="match status" value="1"/>
</dbReference>
<name>A0A1W1I3M7_9BACT</name>
<proteinExistence type="inferred from homology"/>
<evidence type="ECO:0000256" key="5">
    <source>
        <dbReference type="ARBA" id="ARBA00023004"/>
    </source>
</evidence>
<protein>
    <recommendedName>
        <fullName evidence="8">7-carboxy-7-deazaguanine synthase</fullName>
        <shortName evidence="8">CDG synthase</shortName>
        <ecNumber evidence="8">4.3.99.3</ecNumber>
    </recommendedName>
    <alternativeName>
        <fullName evidence="8">Queuosine biosynthesis protein QueE</fullName>
    </alternativeName>
</protein>
<comment type="catalytic activity">
    <reaction evidence="8">
        <text>6-carboxy-5,6,7,8-tetrahydropterin + H(+) = 7-carboxy-7-carbaguanine + NH4(+)</text>
        <dbReference type="Rhea" id="RHEA:27974"/>
        <dbReference type="ChEBI" id="CHEBI:15378"/>
        <dbReference type="ChEBI" id="CHEBI:28938"/>
        <dbReference type="ChEBI" id="CHEBI:61032"/>
        <dbReference type="ChEBI" id="CHEBI:61036"/>
        <dbReference type="EC" id="4.3.99.3"/>
    </reaction>
</comment>
<keyword evidence="2 8" id="KW-0949">S-adenosyl-L-methionine</keyword>
<keyword evidence="6 8" id="KW-0411">Iron-sulfur</keyword>
<evidence type="ECO:0000256" key="2">
    <source>
        <dbReference type="ARBA" id="ARBA00022691"/>
    </source>
</evidence>